<reference evidence="2 3" key="1">
    <citation type="submission" date="2020-12" db="EMBL/GenBank/DDBJ databases">
        <title>Whole genome sequences of gut porcine anaerobes.</title>
        <authorList>
            <person name="Kubasova T."/>
            <person name="Jahodarova E."/>
            <person name="Rychlik I."/>
        </authorList>
    </citation>
    <scope>NUCLEOTIDE SEQUENCE [LARGE SCALE GENOMIC DNA]</scope>
    <source>
        <strain evidence="2 3">An867</strain>
    </source>
</reference>
<dbReference type="Pfam" id="PF01909">
    <property type="entry name" value="NTP_transf_2"/>
    <property type="match status" value="1"/>
</dbReference>
<proteinExistence type="predicted"/>
<dbReference type="CDD" id="cd05403">
    <property type="entry name" value="NT_KNTase_like"/>
    <property type="match status" value="1"/>
</dbReference>
<dbReference type="InterPro" id="IPR002934">
    <property type="entry name" value="Polymerase_NTP_transf_dom"/>
</dbReference>
<protein>
    <submittedName>
        <fullName evidence="2">Nucleotidyltransferase domain-containing protein</fullName>
    </submittedName>
</protein>
<comment type="caution">
    <text evidence="2">The sequence shown here is derived from an EMBL/GenBank/DDBJ whole genome shotgun (WGS) entry which is preliminary data.</text>
</comment>
<sequence length="262" mass="30421">MYPHHEESLKNMIEYFSGRDEIIALVFGGSVAKGCERPDSDLDAMVIVTDAYYAEREKANSVTETISGYCTYEGGYFDIKYMTKSFIEAAADHASEPTRNSFIGSRVLFTKDPEIPDIIARIPVFQKQDRADKELSFMSNLWLNYFYFWKACKPEGYMRAHAANQIVYSIYRMILQENEILFPCHRRLEEFVGKAPNKPEHIVELCQALCREQTDEACDAAFGAFARWTSFDLRTDPSIILSRFSLDYEQWWNVPRPHVDEY</sequence>
<accession>A0ABS9CIR0</accession>
<evidence type="ECO:0000313" key="2">
    <source>
        <dbReference type="EMBL" id="MCF2651035.1"/>
    </source>
</evidence>
<dbReference type="InterPro" id="IPR043519">
    <property type="entry name" value="NT_sf"/>
</dbReference>
<name>A0ABS9CIR0_9FIRM</name>
<feature type="domain" description="Polymerase nucleotidyl transferase" evidence="1">
    <location>
        <begin position="10"/>
        <end position="67"/>
    </location>
</feature>
<dbReference type="EMBL" id="JAFBIT010000001">
    <property type="protein sequence ID" value="MCF2651035.1"/>
    <property type="molecule type" value="Genomic_DNA"/>
</dbReference>
<dbReference type="Gene3D" id="3.30.460.10">
    <property type="entry name" value="Beta Polymerase, domain 2"/>
    <property type="match status" value="1"/>
</dbReference>
<dbReference type="Proteomes" id="UP001299220">
    <property type="component" value="Unassembled WGS sequence"/>
</dbReference>
<gene>
    <name evidence="2" type="ORF">JQM67_00220</name>
</gene>
<keyword evidence="3" id="KW-1185">Reference proteome</keyword>
<evidence type="ECO:0000259" key="1">
    <source>
        <dbReference type="Pfam" id="PF01909"/>
    </source>
</evidence>
<dbReference type="RefSeq" id="WP_235321982.1">
    <property type="nucleotide sequence ID" value="NZ_JAFBIT010000001.1"/>
</dbReference>
<evidence type="ECO:0000313" key="3">
    <source>
        <dbReference type="Proteomes" id="UP001299220"/>
    </source>
</evidence>
<organism evidence="2 3">
    <name type="scientific">Anaeromassilibacillus senegalensis</name>
    <dbReference type="NCBI Taxonomy" id="1673717"/>
    <lineage>
        <taxon>Bacteria</taxon>
        <taxon>Bacillati</taxon>
        <taxon>Bacillota</taxon>
        <taxon>Clostridia</taxon>
        <taxon>Eubacteriales</taxon>
        <taxon>Acutalibacteraceae</taxon>
        <taxon>Anaeromassilibacillus</taxon>
    </lineage>
</organism>
<dbReference type="SUPFAM" id="SSF81301">
    <property type="entry name" value="Nucleotidyltransferase"/>
    <property type="match status" value="1"/>
</dbReference>